<protein>
    <submittedName>
        <fullName evidence="2">Os10g0174500 protein</fullName>
    </submittedName>
</protein>
<gene>
    <name evidence="2" type="ordered locus">Os10g0174500</name>
</gene>
<dbReference type="KEGG" id="dosa:Os10g0174500"/>
<proteinExistence type="predicted"/>
<dbReference type="EMBL" id="AP008216">
    <property type="protein sequence ID" value="BAH94772.1"/>
    <property type="molecule type" value="Genomic_DNA"/>
</dbReference>
<accession>C7J7E7</accession>
<feature type="non-terminal residue" evidence="2">
    <location>
        <position position="1"/>
    </location>
</feature>
<reference evidence="2 3" key="1">
    <citation type="journal article" date="2005" name="Nature">
        <title>The map-based sequence of the rice genome.</title>
        <authorList>
            <consortium name="International rice genome sequencing project (IRGSP)"/>
            <person name="Matsumoto T."/>
            <person name="Wu J."/>
            <person name="Kanamori H."/>
            <person name="Katayose Y."/>
            <person name="Fujisawa M."/>
            <person name="Namiki N."/>
            <person name="Mizuno H."/>
            <person name="Yamamoto K."/>
            <person name="Antonio B.A."/>
            <person name="Baba T."/>
            <person name="Sakata K."/>
            <person name="Nagamura Y."/>
            <person name="Aoki H."/>
            <person name="Arikawa K."/>
            <person name="Arita K."/>
            <person name="Bito T."/>
            <person name="Chiden Y."/>
            <person name="Fujitsuka N."/>
            <person name="Fukunaka R."/>
            <person name="Hamada M."/>
            <person name="Harada C."/>
            <person name="Hayashi A."/>
            <person name="Hijishita S."/>
            <person name="Honda M."/>
            <person name="Hosokawa S."/>
            <person name="Ichikawa Y."/>
            <person name="Idonuma A."/>
            <person name="Iijima M."/>
            <person name="Ikeda M."/>
            <person name="Ikeno M."/>
            <person name="Ito K."/>
            <person name="Ito S."/>
            <person name="Ito T."/>
            <person name="Ito Y."/>
            <person name="Ito Y."/>
            <person name="Iwabuchi A."/>
            <person name="Kamiya K."/>
            <person name="Karasawa W."/>
            <person name="Kurita K."/>
            <person name="Katagiri S."/>
            <person name="Kikuta A."/>
            <person name="Kobayashi H."/>
            <person name="Kobayashi N."/>
            <person name="Machita K."/>
            <person name="Maehara T."/>
            <person name="Masukawa M."/>
            <person name="Mizubayashi T."/>
            <person name="Mukai Y."/>
            <person name="Nagasaki H."/>
            <person name="Nagata Y."/>
            <person name="Naito S."/>
            <person name="Nakashima M."/>
            <person name="Nakama Y."/>
            <person name="Nakamichi Y."/>
            <person name="Nakamura M."/>
            <person name="Meguro A."/>
            <person name="Negishi M."/>
            <person name="Ohta I."/>
            <person name="Ohta T."/>
            <person name="Okamoto M."/>
            <person name="Ono N."/>
            <person name="Saji S."/>
            <person name="Sakaguchi M."/>
            <person name="Sakai K."/>
            <person name="Shibata M."/>
            <person name="Shimokawa T."/>
            <person name="Song J."/>
            <person name="Takazaki Y."/>
            <person name="Terasawa K."/>
            <person name="Tsugane M."/>
            <person name="Tsuji K."/>
            <person name="Ueda S."/>
            <person name="Waki K."/>
            <person name="Yamagata H."/>
            <person name="Yamamoto M."/>
            <person name="Yamamoto S."/>
            <person name="Yamane H."/>
            <person name="Yoshiki S."/>
            <person name="Yoshihara R."/>
            <person name="Yukawa K."/>
            <person name="Zhong H."/>
            <person name="Yano M."/>
            <person name="Yuan Q."/>
            <person name="Ouyang S."/>
            <person name="Liu J."/>
            <person name="Jones K.M."/>
            <person name="Gansberger K."/>
            <person name="Moffat K."/>
            <person name="Hill J."/>
            <person name="Bera J."/>
            <person name="Fadrosh D."/>
            <person name="Jin S."/>
            <person name="Johri S."/>
            <person name="Kim M."/>
            <person name="Overton L."/>
            <person name="Reardon M."/>
            <person name="Tsitrin T."/>
            <person name="Vuong H."/>
            <person name="Weaver B."/>
            <person name="Ciecko A."/>
            <person name="Tallon L."/>
            <person name="Jackson J."/>
            <person name="Pai G."/>
            <person name="Aken S.V."/>
            <person name="Utterback T."/>
            <person name="Reidmuller S."/>
            <person name="Feldblyum T."/>
            <person name="Hsiao J."/>
            <person name="Zismann V."/>
            <person name="Iobst S."/>
            <person name="de Vazeille A.R."/>
            <person name="Buell C.R."/>
            <person name="Ying K."/>
            <person name="Li Y."/>
            <person name="Lu T."/>
            <person name="Huang Y."/>
            <person name="Zhao Q."/>
            <person name="Feng Q."/>
            <person name="Zhang L."/>
            <person name="Zhu J."/>
            <person name="Weng Q."/>
            <person name="Mu J."/>
            <person name="Lu Y."/>
            <person name="Fan D."/>
            <person name="Liu Y."/>
            <person name="Guan J."/>
            <person name="Zhang Y."/>
            <person name="Yu S."/>
            <person name="Liu X."/>
            <person name="Zhang Y."/>
            <person name="Hong G."/>
            <person name="Han B."/>
            <person name="Choisne N."/>
            <person name="Demange N."/>
            <person name="Orjeda G."/>
            <person name="Samain S."/>
            <person name="Cattolico L."/>
            <person name="Pelletier E."/>
            <person name="Couloux A."/>
            <person name="Segurens B."/>
            <person name="Wincker P."/>
            <person name="D'Hont A."/>
            <person name="Scarpelli C."/>
            <person name="Weissenbach J."/>
            <person name="Salanoubat M."/>
            <person name="Quetier F."/>
            <person name="Yu Y."/>
            <person name="Kim H.R."/>
            <person name="Rambo T."/>
            <person name="Currie J."/>
            <person name="Collura K."/>
            <person name="Luo M."/>
            <person name="Yang T."/>
            <person name="Ammiraju J.S.S."/>
            <person name="Engler F."/>
            <person name="Soderlund C."/>
            <person name="Wing R.A."/>
            <person name="Palmer L.E."/>
            <person name="de la Bastide M."/>
            <person name="Spiegel L."/>
            <person name="Nascimento L."/>
            <person name="Zutavern T."/>
            <person name="O'Shaughnessy A."/>
            <person name="Dike S."/>
            <person name="Dedhia N."/>
            <person name="Preston R."/>
            <person name="Balija V."/>
            <person name="McCombie W.R."/>
            <person name="Chow T."/>
            <person name="Chen H."/>
            <person name="Chung M."/>
            <person name="Chen C."/>
            <person name="Shaw J."/>
            <person name="Wu H."/>
            <person name="Hsiao K."/>
            <person name="Chao Y."/>
            <person name="Chu M."/>
            <person name="Cheng C."/>
            <person name="Hour A."/>
            <person name="Lee P."/>
            <person name="Lin S."/>
            <person name="Lin Y."/>
            <person name="Liou J."/>
            <person name="Liu S."/>
            <person name="Hsing Y."/>
            <person name="Raghuvanshi S."/>
            <person name="Mohanty A."/>
            <person name="Bharti A.K."/>
            <person name="Gaur A."/>
            <person name="Gupta V."/>
            <person name="Kumar D."/>
            <person name="Ravi V."/>
            <person name="Vij S."/>
            <person name="Kapur A."/>
            <person name="Khurana P."/>
            <person name="Khurana P."/>
            <person name="Khurana J.P."/>
            <person name="Tyagi A.K."/>
            <person name="Gaikwad K."/>
            <person name="Singh A."/>
            <person name="Dalal V."/>
            <person name="Srivastava S."/>
            <person name="Dixit A."/>
            <person name="Pal A.K."/>
            <person name="Ghazi I.A."/>
            <person name="Yadav M."/>
            <person name="Pandit A."/>
            <person name="Bhargava A."/>
            <person name="Sureshbabu K."/>
            <person name="Batra K."/>
            <person name="Sharma T.R."/>
            <person name="Mohapatra T."/>
            <person name="Singh N.K."/>
            <person name="Messing J."/>
            <person name="Nelson A.B."/>
            <person name="Fuks G."/>
            <person name="Kavchok S."/>
            <person name="Keizer G."/>
            <person name="Linton E."/>
            <person name="Llaca V."/>
            <person name="Song R."/>
            <person name="Tanyolac B."/>
            <person name="Young S."/>
            <person name="Ho-Il K."/>
            <person name="Hahn J.H."/>
            <person name="Sangsakoo G."/>
            <person name="Vanavichit A."/>
            <person name="de Mattos Luiz.A.T."/>
            <person name="Zimmer P.D."/>
            <person name="Malone G."/>
            <person name="Dellagostin O."/>
            <person name="de Oliveira A.C."/>
            <person name="Bevan M."/>
            <person name="Bancroft I."/>
            <person name="Minx P."/>
            <person name="Cordum H."/>
            <person name="Wilson R."/>
            <person name="Cheng Z."/>
            <person name="Jin W."/>
            <person name="Jiang J."/>
            <person name="Leong S.A."/>
            <person name="Iwama H."/>
            <person name="Gojobori T."/>
            <person name="Itoh T."/>
            <person name="Niimura Y."/>
            <person name="Fujii Y."/>
            <person name="Habara T."/>
            <person name="Sakai H."/>
            <person name="Sato Y."/>
            <person name="Wilson G."/>
            <person name="Kumar K."/>
            <person name="McCouch S."/>
            <person name="Juretic N."/>
            <person name="Hoen D."/>
            <person name="Wright S."/>
            <person name="Bruskiewich R."/>
            <person name="Bureau T."/>
            <person name="Miyao A."/>
            <person name="Hirochika H."/>
            <person name="Nishikawa T."/>
            <person name="Kadowaki K."/>
            <person name="Sugiura M."/>
            <person name="Burr B."/>
            <person name="Sasaki T."/>
        </authorList>
    </citation>
    <scope>NUCLEOTIDE SEQUENCE [LARGE SCALE GENOMIC DNA]</scope>
    <source>
        <strain evidence="3">cv. Nipponbare</strain>
    </source>
</reference>
<feature type="compositionally biased region" description="Low complexity" evidence="1">
    <location>
        <begin position="7"/>
        <end position="35"/>
    </location>
</feature>
<evidence type="ECO:0000256" key="1">
    <source>
        <dbReference type="SAM" id="MobiDB-lite"/>
    </source>
</evidence>
<sequence length="167" mass="16541">RRRHSAPGRPRSGAARGCGSAAAAVGSGPSVAGSGPSPPDLAGELTERTTAAGVVRTAAFGGRDGRRETRAMAWLAGGTRVAAVDDTGRRAGVASGEAGGWLGAVGRPCAWAVSGEDPGRPCCGGVLGGGGVRPRTPAARRPQLLRPGHWLVVTGGHGTNGMTSCRT</sequence>
<evidence type="ECO:0000313" key="2">
    <source>
        <dbReference type="EMBL" id="BAH94772.1"/>
    </source>
</evidence>
<organism evidence="2 3">
    <name type="scientific">Oryza sativa subsp. japonica</name>
    <name type="common">Rice</name>
    <dbReference type="NCBI Taxonomy" id="39947"/>
    <lineage>
        <taxon>Eukaryota</taxon>
        <taxon>Viridiplantae</taxon>
        <taxon>Streptophyta</taxon>
        <taxon>Embryophyta</taxon>
        <taxon>Tracheophyta</taxon>
        <taxon>Spermatophyta</taxon>
        <taxon>Magnoliopsida</taxon>
        <taxon>Liliopsida</taxon>
        <taxon>Poales</taxon>
        <taxon>Poaceae</taxon>
        <taxon>BOP clade</taxon>
        <taxon>Oryzoideae</taxon>
        <taxon>Oryzeae</taxon>
        <taxon>Oryzinae</taxon>
        <taxon>Oryza</taxon>
        <taxon>Oryza sativa</taxon>
    </lineage>
</organism>
<dbReference type="Proteomes" id="UP000000763">
    <property type="component" value="Chromosome 10"/>
</dbReference>
<name>C7J7E7_ORYSJ</name>
<evidence type="ECO:0000313" key="3">
    <source>
        <dbReference type="Proteomes" id="UP000000763"/>
    </source>
</evidence>
<reference evidence="3" key="2">
    <citation type="journal article" date="2008" name="Nucleic Acids Res.">
        <title>The rice annotation project database (RAP-DB): 2008 update.</title>
        <authorList>
            <consortium name="The rice annotation project (RAP)"/>
        </authorList>
    </citation>
    <scope>GENOME REANNOTATION</scope>
    <source>
        <strain evidence="3">cv. Nipponbare</strain>
    </source>
</reference>
<feature type="region of interest" description="Disordered" evidence="1">
    <location>
        <begin position="1"/>
        <end position="48"/>
    </location>
</feature>
<dbReference type="AlphaFoldDB" id="C7J7E7"/>